<gene>
    <name evidence="4" type="ORF">C1H76_4910</name>
</gene>
<accession>A0A4U7AZV8</accession>
<dbReference type="Gene3D" id="2.40.40.10">
    <property type="entry name" value="RlpA-like domain"/>
    <property type="match status" value="1"/>
</dbReference>
<reference evidence="4 5" key="1">
    <citation type="submission" date="2018-02" db="EMBL/GenBank/DDBJ databases">
        <title>Draft genome sequences of Elsinoe sp., causing black scab on jojoba.</title>
        <authorList>
            <person name="Stodart B."/>
            <person name="Jeffress S."/>
            <person name="Ash G."/>
            <person name="Arun Chinnappa K."/>
        </authorList>
    </citation>
    <scope>NUCLEOTIDE SEQUENCE [LARGE SCALE GENOMIC DNA]</scope>
    <source>
        <strain evidence="4 5">Hillstone_2</strain>
    </source>
</reference>
<dbReference type="InterPro" id="IPR051477">
    <property type="entry name" value="Expansin_CellWall"/>
</dbReference>
<dbReference type="SUPFAM" id="SSF50685">
    <property type="entry name" value="Barwin-like endoglucanases"/>
    <property type="match status" value="1"/>
</dbReference>
<proteinExistence type="predicted"/>
<dbReference type="PANTHER" id="PTHR31836">
    <property type="match status" value="1"/>
</dbReference>
<comment type="caution">
    <text evidence="4">The sequence shown here is derived from an EMBL/GenBank/DDBJ whole genome shotgun (WGS) entry which is preliminary data.</text>
</comment>
<organism evidence="4 5">
    <name type="scientific">Elsinoe australis</name>
    <dbReference type="NCBI Taxonomy" id="40998"/>
    <lineage>
        <taxon>Eukaryota</taxon>
        <taxon>Fungi</taxon>
        <taxon>Dikarya</taxon>
        <taxon>Ascomycota</taxon>
        <taxon>Pezizomycotina</taxon>
        <taxon>Dothideomycetes</taxon>
        <taxon>Dothideomycetidae</taxon>
        <taxon>Myriangiales</taxon>
        <taxon>Elsinoaceae</taxon>
        <taxon>Elsinoe</taxon>
    </lineage>
</organism>
<dbReference type="InterPro" id="IPR036908">
    <property type="entry name" value="RlpA-like_sf"/>
</dbReference>
<evidence type="ECO:0000313" key="4">
    <source>
        <dbReference type="EMBL" id="TKX22875.1"/>
    </source>
</evidence>
<evidence type="ECO:0000256" key="2">
    <source>
        <dbReference type="SAM" id="MobiDB-lite"/>
    </source>
</evidence>
<evidence type="ECO:0000256" key="1">
    <source>
        <dbReference type="ARBA" id="ARBA00022729"/>
    </source>
</evidence>
<dbReference type="EMBL" id="PTQR01000060">
    <property type="protein sequence ID" value="TKX22875.1"/>
    <property type="molecule type" value="Genomic_DNA"/>
</dbReference>
<dbReference type="PANTHER" id="PTHR31836:SF27">
    <property type="entry name" value="RLPA-LIKE PROTEIN DOUBLE-PSI BETA-BARREL DOMAIN-CONTAINING PROTEIN"/>
    <property type="match status" value="1"/>
</dbReference>
<dbReference type="AlphaFoldDB" id="A0A4U7AZV8"/>
<evidence type="ECO:0000256" key="3">
    <source>
        <dbReference type="SAM" id="SignalP"/>
    </source>
</evidence>
<sequence length="301" mass="30981">MKTTSIAALTALLSAGAQAVPMAGHHHAAPAHAHMHHRNKRDIVWFTEWEIETVTVLKTVYDDGSAPEPTEPASSAYIPTSAPVTTTTPYSEPAYTDAPSSSSPAETSSLPAYTPTTTFATSTQAPVPSSSSTTSSYVAPPAPTTPSTTEAPAPTTYAPAPTTYSEPAPAPSSSAAPAPSPSAPSTPGGGSTDAGASYTGDATHWDPAMGACGWTNNSDEPVVAISMALFDTKTPNGNPNNNPLCGRYVSIKCSDGSSTKAKVVDRCVGCKQGDLDMTLTLFNKVTGNGDGRVSGMEWQWD</sequence>
<feature type="chain" id="PRO_5020266065" evidence="3">
    <location>
        <begin position="20"/>
        <end position="301"/>
    </location>
</feature>
<feature type="region of interest" description="Disordered" evidence="2">
    <location>
        <begin position="62"/>
        <end position="202"/>
    </location>
</feature>
<feature type="signal peptide" evidence="3">
    <location>
        <begin position="1"/>
        <end position="19"/>
    </location>
</feature>
<feature type="compositionally biased region" description="Low complexity" evidence="2">
    <location>
        <begin position="98"/>
        <end position="177"/>
    </location>
</feature>
<dbReference type="CDD" id="cd22191">
    <property type="entry name" value="DPBB_RlpA_EXP_N-like"/>
    <property type="match status" value="1"/>
</dbReference>
<name>A0A4U7AZV8_9PEZI</name>
<evidence type="ECO:0000313" key="5">
    <source>
        <dbReference type="Proteomes" id="UP000308133"/>
    </source>
</evidence>
<keyword evidence="1 3" id="KW-0732">Signal</keyword>
<dbReference type="Proteomes" id="UP000308133">
    <property type="component" value="Unassembled WGS sequence"/>
</dbReference>
<protein>
    <submittedName>
        <fullName evidence="4">Uncharacterized protein</fullName>
    </submittedName>
</protein>